<keyword evidence="3" id="KW-0813">Transport</keyword>
<accession>A0A5C6VLU6</accession>
<organism evidence="9 10">
    <name type="scientific">Metabacillus litoralis</name>
    <dbReference type="NCBI Taxonomy" id="152268"/>
    <lineage>
        <taxon>Bacteria</taxon>
        <taxon>Bacillati</taxon>
        <taxon>Bacillota</taxon>
        <taxon>Bacilli</taxon>
        <taxon>Bacillales</taxon>
        <taxon>Bacillaceae</taxon>
        <taxon>Metabacillus</taxon>
    </lineage>
</organism>
<dbReference type="Proteomes" id="UP000321363">
    <property type="component" value="Unassembled WGS sequence"/>
</dbReference>
<keyword evidence="5 8" id="KW-0812">Transmembrane</keyword>
<evidence type="ECO:0000256" key="1">
    <source>
        <dbReference type="ARBA" id="ARBA00004141"/>
    </source>
</evidence>
<dbReference type="NCBIfam" id="TIGR00912">
    <property type="entry name" value="2A0309"/>
    <property type="match status" value="1"/>
</dbReference>
<evidence type="ECO:0000256" key="2">
    <source>
        <dbReference type="ARBA" id="ARBA00007998"/>
    </source>
</evidence>
<feature type="transmembrane region" description="Helical" evidence="8">
    <location>
        <begin position="151"/>
        <end position="169"/>
    </location>
</feature>
<evidence type="ECO:0000256" key="3">
    <source>
        <dbReference type="ARBA" id="ARBA00022448"/>
    </source>
</evidence>
<evidence type="ECO:0000256" key="4">
    <source>
        <dbReference type="ARBA" id="ARBA00022544"/>
    </source>
</evidence>
<comment type="subcellular location">
    <subcellularLocation>
        <location evidence="1">Membrane</location>
        <topology evidence="1">Multi-pass membrane protein</topology>
    </subcellularLocation>
</comment>
<dbReference type="GO" id="GO:0009847">
    <property type="term" value="P:spore germination"/>
    <property type="evidence" value="ECO:0007669"/>
    <property type="project" value="InterPro"/>
</dbReference>
<evidence type="ECO:0000313" key="9">
    <source>
        <dbReference type="EMBL" id="TXC85754.1"/>
    </source>
</evidence>
<dbReference type="GO" id="GO:0016020">
    <property type="term" value="C:membrane"/>
    <property type="evidence" value="ECO:0007669"/>
    <property type="project" value="UniProtKB-SubCell"/>
</dbReference>
<feature type="transmembrane region" description="Helical" evidence="8">
    <location>
        <begin position="311"/>
        <end position="327"/>
    </location>
</feature>
<keyword evidence="10" id="KW-1185">Reference proteome</keyword>
<evidence type="ECO:0000256" key="5">
    <source>
        <dbReference type="ARBA" id="ARBA00022692"/>
    </source>
</evidence>
<feature type="transmembrane region" description="Helical" evidence="8">
    <location>
        <begin position="20"/>
        <end position="39"/>
    </location>
</feature>
<feature type="transmembrane region" description="Helical" evidence="8">
    <location>
        <begin position="277"/>
        <end position="299"/>
    </location>
</feature>
<comment type="similarity">
    <text evidence="2">Belongs to the amino acid-polyamine-organocation (APC) superfamily. Spore germination protein (SGP) (TC 2.A.3.9) family.</text>
</comment>
<reference evidence="9 10" key="1">
    <citation type="journal article" date="2005" name="Int. J. Syst. Evol. Microbiol.">
        <title>Bacillus litoralis sp. nov., isolated from a tidal flat of the Yellow Sea in Korea.</title>
        <authorList>
            <person name="Yoon J.H."/>
            <person name="Oh T.K."/>
        </authorList>
    </citation>
    <scope>NUCLEOTIDE SEQUENCE [LARGE SCALE GENOMIC DNA]</scope>
    <source>
        <strain evidence="9 10">SW-211</strain>
    </source>
</reference>
<feature type="transmembrane region" description="Helical" evidence="8">
    <location>
        <begin position="347"/>
        <end position="367"/>
    </location>
</feature>
<dbReference type="PANTHER" id="PTHR34975">
    <property type="entry name" value="SPORE GERMINATION PROTEIN A2"/>
    <property type="match status" value="1"/>
</dbReference>
<sequence>MYLHKRWVDMKKQTITPFQLNALLCLFLLGSTVVLGLGLEVEEDAWIVTLLSSSIGILILLFYIYLIAKHELNLAELLIKGFGKYIGKFFVFLYIFYFLYIASRVVKDFTYFIAQILFYQVEFWLISITFICIVAYGSSLGIEALARTSEILLFLVILMLLTIIAFSILSDPFDLSNLLPFFSNNWGAIFQSMFPERITFPYGELIAFTLIFPLINDKKALVKKTWIAIPIVTFLILVLTEITIAMLGAKVAAIYTFPLVKAIEQIDIWEFIQHLEILSVFTFFFVGFIKVSIFFKAALYSAHSLVKFDRTKLILLFASILFLMAVFNSSSLPQHFYIGLKVIPEYIHLPFQFGIPILLFFVLHIRLKLGKN</sequence>
<evidence type="ECO:0000256" key="8">
    <source>
        <dbReference type="SAM" id="Phobius"/>
    </source>
</evidence>
<feature type="transmembrane region" description="Helical" evidence="8">
    <location>
        <begin position="89"/>
        <end position="106"/>
    </location>
</feature>
<feature type="transmembrane region" description="Helical" evidence="8">
    <location>
        <begin position="227"/>
        <end position="257"/>
    </location>
</feature>
<evidence type="ECO:0000256" key="6">
    <source>
        <dbReference type="ARBA" id="ARBA00022989"/>
    </source>
</evidence>
<protein>
    <submittedName>
        <fullName evidence="9">GerAB/ArcD/ProY family transporter</fullName>
    </submittedName>
</protein>
<keyword evidence="6 8" id="KW-1133">Transmembrane helix</keyword>
<evidence type="ECO:0000256" key="7">
    <source>
        <dbReference type="ARBA" id="ARBA00023136"/>
    </source>
</evidence>
<dbReference type="AlphaFoldDB" id="A0A5C6VLU6"/>
<name>A0A5C6VLU6_9BACI</name>
<comment type="caution">
    <text evidence="9">The sequence shown here is derived from an EMBL/GenBank/DDBJ whole genome shotgun (WGS) entry which is preliminary data.</text>
</comment>
<proteinExistence type="inferred from homology"/>
<dbReference type="EMBL" id="VOQF01000016">
    <property type="protein sequence ID" value="TXC85754.1"/>
    <property type="molecule type" value="Genomic_DNA"/>
</dbReference>
<keyword evidence="7 8" id="KW-0472">Membrane</keyword>
<feature type="transmembrane region" description="Helical" evidence="8">
    <location>
        <begin position="112"/>
        <end position="139"/>
    </location>
</feature>
<gene>
    <name evidence="9" type="ORF">FS935_19825</name>
</gene>
<dbReference type="Pfam" id="PF03845">
    <property type="entry name" value="Spore_permease"/>
    <property type="match status" value="1"/>
</dbReference>
<keyword evidence="4" id="KW-0309">Germination</keyword>
<dbReference type="PANTHER" id="PTHR34975:SF2">
    <property type="entry name" value="SPORE GERMINATION PROTEIN A2"/>
    <property type="match status" value="1"/>
</dbReference>
<feature type="transmembrane region" description="Helical" evidence="8">
    <location>
        <begin position="198"/>
        <end position="215"/>
    </location>
</feature>
<feature type="transmembrane region" description="Helical" evidence="8">
    <location>
        <begin position="45"/>
        <end position="68"/>
    </location>
</feature>
<evidence type="ECO:0000313" key="10">
    <source>
        <dbReference type="Proteomes" id="UP000321363"/>
    </source>
</evidence>
<dbReference type="InterPro" id="IPR004761">
    <property type="entry name" value="Spore_GerAB"/>
</dbReference>